<feature type="compositionally biased region" description="Basic residues" evidence="1">
    <location>
        <begin position="48"/>
        <end position="60"/>
    </location>
</feature>
<name>A0A6G9Z7V3_9NOCA</name>
<dbReference type="EMBL" id="CP046173">
    <property type="protein sequence ID" value="QIS21246.1"/>
    <property type="molecule type" value="Genomic_DNA"/>
</dbReference>
<organism evidence="2 3">
    <name type="scientific">Nocardia terpenica</name>
    <dbReference type="NCBI Taxonomy" id="455432"/>
    <lineage>
        <taxon>Bacteria</taxon>
        <taxon>Bacillati</taxon>
        <taxon>Actinomycetota</taxon>
        <taxon>Actinomycetes</taxon>
        <taxon>Mycobacteriales</taxon>
        <taxon>Nocardiaceae</taxon>
        <taxon>Nocardia</taxon>
    </lineage>
</organism>
<proteinExistence type="predicted"/>
<dbReference type="Proteomes" id="UP000500953">
    <property type="component" value="Chromosome"/>
</dbReference>
<feature type="region of interest" description="Disordered" evidence="1">
    <location>
        <begin position="35"/>
        <end position="60"/>
    </location>
</feature>
<evidence type="ECO:0000256" key="1">
    <source>
        <dbReference type="SAM" id="MobiDB-lite"/>
    </source>
</evidence>
<sequence length="60" mass="6762">MVSRTPAHQLVAEILARYGSLDAFLLRLRHALDDPTIELPPTKPAPPKPRRVGRHARTEQ</sequence>
<evidence type="ECO:0000313" key="3">
    <source>
        <dbReference type="Proteomes" id="UP000500953"/>
    </source>
</evidence>
<dbReference type="RefSeq" id="WP_167488544.1">
    <property type="nucleotide sequence ID" value="NZ_CP046173.1"/>
</dbReference>
<dbReference type="AlphaFoldDB" id="A0A6G9Z7V3"/>
<gene>
    <name evidence="2" type="ORF">F6W96_25895</name>
</gene>
<reference evidence="2 3" key="1">
    <citation type="journal article" date="2019" name="ACS Chem. Biol.">
        <title>Identification and Mobilization of a Cryptic Antibiotic Biosynthesis Gene Locus from a Human-Pathogenic Nocardia Isolate.</title>
        <authorList>
            <person name="Herisse M."/>
            <person name="Ishida K."/>
            <person name="Porter J.L."/>
            <person name="Howden B."/>
            <person name="Hertweck C."/>
            <person name="Stinear T.P."/>
            <person name="Pidot S.J."/>
        </authorList>
    </citation>
    <scope>NUCLEOTIDE SEQUENCE [LARGE SCALE GENOMIC DNA]</scope>
    <source>
        <strain evidence="2 3">AUSMDU00012715</strain>
    </source>
</reference>
<protein>
    <submittedName>
        <fullName evidence="2">Uncharacterized protein</fullName>
    </submittedName>
</protein>
<evidence type="ECO:0000313" key="2">
    <source>
        <dbReference type="EMBL" id="QIS21246.1"/>
    </source>
</evidence>
<accession>A0A6G9Z7V3</accession>